<name>A0A5D4UN30_9BACI</name>
<evidence type="ECO:0000256" key="1">
    <source>
        <dbReference type="SAM" id="Phobius"/>
    </source>
</evidence>
<dbReference type="EMBL" id="VTEZ01000001">
    <property type="protein sequence ID" value="TYS88703.1"/>
    <property type="molecule type" value="Genomic_DNA"/>
</dbReference>
<reference evidence="2 3" key="1">
    <citation type="submission" date="2019-08" db="EMBL/GenBank/DDBJ databases">
        <title>Bacillus genomes from the desert of Cuatro Cienegas, Coahuila.</title>
        <authorList>
            <person name="Olmedo-Alvarez G."/>
        </authorList>
    </citation>
    <scope>NUCLEOTIDE SEQUENCE [LARGE SCALE GENOMIC DNA]</scope>
    <source>
        <strain evidence="2 3">CH87b_3T</strain>
    </source>
</reference>
<evidence type="ECO:0008006" key="4">
    <source>
        <dbReference type="Google" id="ProtNLM"/>
    </source>
</evidence>
<dbReference type="Gene3D" id="1.50.10.150">
    <property type="entry name" value="Voltage-dependent anion channel"/>
    <property type="match status" value="1"/>
</dbReference>
<evidence type="ECO:0000313" key="2">
    <source>
        <dbReference type="EMBL" id="TYS88703.1"/>
    </source>
</evidence>
<feature type="transmembrane region" description="Helical" evidence="1">
    <location>
        <begin position="110"/>
        <end position="128"/>
    </location>
</feature>
<proteinExistence type="predicted"/>
<protein>
    <recommendedName>
        <fullName evidence="4">Voltage-dependent anion channel</fullName>
    </recommendedName>
</protein>
<dbReference type="Proteomes" id="UP000324269">
    <property type="component" value="Unassembled WGS sequence"/>
</dbReference>
<dbReference type="InterPro" id="IPR038665">
    <property type="entry name" value="Voltage-dep_anion_channel_sf"/>
</dbReference>
<accession>A0A5D4UN30</accession>
<sequence length="345" mass="39188">MKSKENEEIINPASGAVIMALGIFLYAAIDAFTWINHTTGKILTVSLIVLAAIIYKSLFTQLLNKPYIFAILGNPVHSFVIGSWVAGISVMSNVIVKYFPDMSVGVQGMMLINTLLWLCFLVNCFYHFNEIMKRPTAHSTHGVVLLSTVATQSLVIFWVKVFPSLPAGLLIAVMSLGIFFYLIGMTLIVLRYARGNPWTMIEDWTSTNCIIHGALSITGLAIVSSQLMSGMFIMIFWLIVFVLLISVELMEMVRAVKRIQKLGWKKGVFTYHISQWSRNFTFGMFYAFTITMHKNPHYLNAFYDFHRGFLHFWAWIVFLFLITEIGLWAGSNGYHFERITRGNVS</sequence>
<dbReference type="AlphaFoldDB" id="A0A5D4UN30"/>
<feature type="transmembrane region" description="Helical" evidence="1">
    <location>
        <begin position="9"/>
        <end position="29"/>
    </location>
</feature>
<comment type="caution">
    <text evidence="2">The sequence shown here is derived from an EMBL/GenBank/DDBJ whole genome shotgun (WGS) entry which is preliminary data.</text>
</comment>
<feature type="transmembrane region" description="Helical" evidence="1">
    <location>
        <begin position="67"/>
        <end position="90"/>
    </location>
</feature>
<feature type="transmembrane region" description="Helical" evidence="1">
    <location>
        <begin position="140"/>
        <end position="159"/>
    </location>
</feature>
<feature type="transmembrane region" description="Helical" evidence="1">
    <location>
        <begin position="204"/>
        <end position="223"/>
    </location>
</feature>
<evidence type="ECO:0000313" key="3">
    <source>
        <dbReference type="Proteomes" id="UP000324269"/>
    </source>
</evidence>
<dbReference type="OrthoDB" id="2734473at2"/>
<feature type="transmembrane region" description="Helical" evidence="1">
    <location>
        <begin position="268"/>
        <end position="288"/>
    </location>
</feature>
<feature type="transmembrane region" description="Helical" evidence="1">
    <location>
        <begin position="229"/>
        <end position="247"/>
    </location>
</feature>
<keyword evidence="1" id="KW-1133">Transmembrane helix</keyword>
<gene>
    <name evidence="2" type="ORF">FZC85_04650</name>
</gene>
<dbReference type="RefSeq" id="WP_148967996.1">
    <property type="nucleotide sequence ID" value="NZ_JBNIKW010000001.1"/>
</dbReference>
<organism evidence="2 3">
    <name type="scientific">Rossellomorea aquimaris</name>
    <dbReference type="NCBI Taxonomy" id="189382"/>
    <lineage>
        <taxon>Bacteria</taxon>
        <taxon>Bacillati</taxon>
        <taxon>Bacillota</taxon>
        <taxon>Bacilli</taxon>
        <taxon>Bacillales</taxon>
        <taxon>Bacillaceae</taxon>
        <taxon>Rossellomorea</taxon>
    </lineage>
</organism>
<feature type="transmembrane region" description="Helical" evidence="1">
    <location>
        <begin position="35"/>
        <end position="55"/>
    </location>
</feature>
<feature type="transmembrane region" description="Helical" evidence="1">
    <location>
        <begin position="308"/>
        <end position="329"/>
    </location>
</feature>
<keyword evidence="1" id="KW-0472">Membrane</keyword>
<feature type="transmembrane region" description="Helical" evidence="1">
    <location>
        <begin position="165"/>
        <end position="192"/>
    </location>
</feature>
<keyword evidence="1" id="KW-0812">Transmembrane</keyword>